<dbReference type="SUPFAM" id="SSF103473">
    <property type="entry name" value="MFS general substrate transporter"/>
    <property type="match status" value="1"/>
</dbReference>
<dbReference type="GO" id="GO:0055085">
    <property type="term" value="P:transmembrane transport"/>
    <property type="evidence" value="ECO:0007669"/>
    <property type="project" value="InterPro"/>
</dbReference>
<gene>
    <name evidence="2" type="ORF">GBAR_LOCUS18283</name>
</gene>
<name>A0AA35WZE7_GEOBA</name>
<dbReference type="EMBL" id="CASHTH010002598">
    <property type="protein sequence ID" value="CAI8032335.1"/>
    <property type="molecule type" value="Genomic_DNA"/>
</dbReference>
<dbReference type="PANTHER" id="PTHR11388">
    <property type="entry name" value="ORGANIC ANION TRANSPORTER"/>
    <property type="match status" value="1"/>
</dbReference>
<reference evidence="2" key="1">
    <citation type="submission" date="2023-03" db="EMBL/GenBank/DDBJ databases">
        <authorList>
            <person name="Steffen K."/>
            <person name="Cardenas P."/>
        </authorList>
    </citation>
    <scope>NUCLEOTIDE SEQUENCE</scope>
</reference>
<accession>A0AA35WZE7</accession>
<proteinExistence type="predicted"/>
<sequence length="128" mass="14295">MKLIFFLLLIGLGLFTVFMLQIPNVLVTIRCVAEDQRTLAIGTQSFFWRLLGSIPGPILFGAIFDSTCLFWQHECGRRGNCWVYNNTALSQRAVVLAALAMAGYFTCVFLCWCSTLDTSLVGRMGTLQ</sequence>
<dbReference type="Proteomes" id="UP001174909">
    <property type="component" value="Unassembled WGS sequence"/>
</dbReference>
<dbReference type="Pfam" id="PF03137">
    <property type="entry name" value="OATP"/>
    <property type="match status" value="1"/>
</dbReference>
<organism evidence="2 3">
    <name type="scientific">Geodia barretti</name>
    <name type="common">Barrett's horny sponge</name>
    <dbReference type="NCBI Taxonomy" id="519541"/>
    <lineage>
        <taxon>Eukaryota</taxon>
        <taxon>Metazoa</taxon>
        <taxon>Porifera</taxon>
        <taxon>Demospongiae</taxon>
        <taxon>Heteroscleromorpha</taxon>
        <taxon>Tetractinellida</taxon>
        <taxon>Astrophorina</taxon>
        <taxon>Geodiidae</taxon>
        <taxon>Geodia</taxon>
    </lineage>
</organism>
<keyword evidence="1" id="KW-1015">Disulfide bond</keyword>
<dbReference type="InterPro" id="IPR036259">
    <property type="entry name" value="MFS_trans_sf"/>
</dbReference>
<dbReference type="InterPro" id="IPR004156">
    <property type="entry name" value="OATP"/>
</dbReference>
<protein>
    <submittedName>
        <fullName evidence="2">Solute carrier organic anion transporter family member 4A1</fullName>
    </submittedName>
</protein>
<dbReference type="PANTHER" id="PTHR11388:SF100">
    <property type="entry name" value="SOLUTE CARRIER ORGANIC ANION TRANSPORTER FAMILY MEMBER 4A1"/>
    <property type="match status" value="1"/>
</dbReference>
<dbReference type="AlphaFoldDB" id="A0AA35WZE7"/>
<evidence type="ECO:0000256" key="1">
    <source>
        <dbReference type="ARBA" id="ARBA00023157"/>
    </source>
</evidence>
<evidence type="ECO:0000313" key="3">
    <source>
        <dbReference type="Proteomes" id="UP001174909"/>
    </source>
</evidence>
<keyword evidence="3" id="KW-1185">Reference proteome</keyword>
<dbReference type="GO" id="GO:0016020">
    <property type="term" value="C:membrane"/>
    <property type="evidence" value="ECO:0007669"/>
    <property type="project" value="InterPro"/>
</dbReference>
<comment type="caution">
    <text evidence="2">The sequence shown here is derived from an EMBL/GenBank/DDBJ whole genome shotgun (WGS) entry which is preliminary data.</text>
</comment>
<evidence type="ECO:0000313" key="2">
    <source>
        <dbReference type="EMBL" id="CAI8032335.1"/>
    </source>
</evidence>